<evidence type="ECO:0000256" key="10">
    <source>
        <dbReference type="ARBA" id="ARBA00033381"/>
    </source>
</evidence>
<dbReference type="SUPFAM" id="SSF53383">
    <property type="entry name" value="PLP-dependent transferases"/>
    <property type="match status" value="1"/>
</dbReference>
<evidence type="ECO:0000256" key="11">
    <source>
        <dbReference type="ARBA" id="ARBA00047715"/>
    </source>
</evidence>
<feature type="domain" description="Aminotransferase class I/classII large" evidence="13">
    <location>
        <begin position="47"/>
        <end position="372"/>
    </location>
</feature>
<dbReference type="RefSeq" id="WP_132873173.1">
    <property type="nucleotide sequence ID" value="NZ_SMGG01000004.1"/>
</dbReference>
<dbReference type="EMBL" id="SMGG01000004">
    <property type="protein sequence ID" value="TCK60460.1"/>
    <property type="molecule type" value="Genomic_DNA"/>
</dbReference>
<name>A0A4R1K8X4_9BACT</name>
<dbReference type="Gene3D" id="3.40.640.10">
    <property type="entry name" value="Type I PLP-dependent aspartate aminotransferase-like (Major domain)"/>
    <property type="match status" value="1"/>
</dbReference>
<dbReference type="GO" id="GO:0009102">
    <property type="term" value="P:biotin biosynthetic process"/>
    <property type="evidence" value="ECO:0007669"/>
    <property type="project" value="UniProtKB-KW"/>
</dbReference>
<keyword evidence="8 12" id="KW-0663">Pyridoxal phosphate</keyword>
<keyword evidence="7" id="KW-0093">Biotin biosynthesis</keyword>
<evidence type="ECO:0000256" key="2">
    <source>
        <dbReference type="ARBA" id="ARBA00004746"/>
    </source>
</evidence>
<dbReference type="PANTHER" id="PTHR13693:SF100">
    <property type="entry name" value="8-AMINO-7-OXONONANOATE SYNTHASE"/>
    <property type="match status" value="1"/>
</dbReference>
<evidence type="ECO:0000256" key="12">
    <source>
        <dbReference type="RuleBase" id="RU003693"/>
    </source>
</evidence>
<dbReference type="GO" id="GO:0008710">
    <property type="term" value="F:8-amino-7-oxononanoate synthase activity"/>
    <property type="evidence" value="ECO:0007669"/>
    <property type="project" value="UniProtKB-EC"/>
</dbReference>
<comment type="cofactor">
    <cofactor evidence="1 12">
        <name>pyridoxal 5'-phosphate</name>
        <dbReference type="ChEBI" id="CHEBI:597326"/>
    </cofactor>
</comment>
<dbReference type="CDD" id="cd06454">
    <property type="entry name" value="KBL_like"/>
    <property type="match status" value="1"/>
</dbReference>
<dbReference type="Proteomes" id="UP000294614">
    <property type="component" value="Unassembled WGS sequence"/>
</dbReference>
<evidence type="ECO:0000259" key="13">
    <source>
        <dbReference type="Pfam" id="PF00155"/>
    </source>
</evidence>
<accession>A0A4R1K8X4</accession>
<dbReference type="InterPro" id="IPR001917">
    <property type="entry name" value="Aminotrans_II_pyridoxalP_BS"/>
</dbReference>
<evidence type="ECO:0000256" key="6">
    <source>
        <dbReference type="ARBA" id="ARBA00022679"/>
    </source>
</evidence>
<comment type="pathway">
    <text evidence="2">Cofactor biosynthesis; biotin biosynthesis.</text>
</comment>
<comment type="similarity">
    <text evidence="3">Belongs to the class-II pyridoxal-phosphate-dependent aminotransferase family. BioF subfamily.</text>
</comment>
<comment type="subunit">
    <text evidence="4">Homodimer.</text>
</comment>
<dbReference type="Gene3D" id="3.90.1150.10">
    <property type="entry name" value="Aspartate Aminotransferase, domain 1"/>
    <property type="match status" value="1"/>
</dbReference>
<evidence type="ECO:0000256" key="5">
    <source>
        <dbReference type="ARBA" id="ARBA00013187"/>
    </source>
</evidence>
<organism evidence="14 15">
    <name type="scientific">Seleniivibrio woodruffii</name>
    <dbReference type="NCBI Taxonomy" id="1078050"/>
    <lineage>
        <taxon>Bacteria</taxon>
        <taxon>Pseudomonadati</taxon>
        <taxon>Deferribacterota</taxon>
        <taxon>Deferribacteres</taxon>
        <taxon>Deferribacterales</taxon>
        <taxon>Geovibrionaceae</taxon>
        <taxon>Seleniivibrio</taxon>
    </lineage>
</organism>
<dbReference type="InterPro" id="IPR015424">
    <property type="entry name" value="PyrdxlP-dep_Trfase"/>
</dbReference>
<dbReference type="AlphaFoldDB" id="A0A4R1K8X4"/>
<dbReference type="FunFam" id="3.40.640.10:FF:000006">
    <property type="entry name" value="5-aminolevulinate synthase, mitochondrial"/>
    <property type="match status" value="1"/>
</dbReference>
<comment type="catalytic activity">
    <reaction evidence="11">
        <text>6-carboxyhexanoyl-[ACP] + L-alanine + H(+) = (8S)-8-amino-7-oxononanoate + holo-[ACP] + CO2</text>
        <dbReference type="Rhea" id="RHEA:42288"/>
        <dbReference type="Rhea" id="RHEA-COMP:9685"/>
        <dbReference type="Rhea" id="RHEA-COMP:9955"/>
        <dbReference type="ChEBI" id="CHEBI:15378"/>
        <dbReference type="ChEBI" id="CHEBI:16526"/>
        <dbReference type="ChEBI" id="CHEBI:57972"/>
        <dbReference type="ChEBI" id="CHEBI:64479"/>
        <dbReference type="ChEBI" id="CHEBI:78846"/>
        <dbReference type="ChEBI" id="CHEBI:149468"/>
        <dbReference type="EC" id="2.3.1.47"/>
    </reaction>
</comment>
<evidence type="ECO:0000256" key="4">
    <source>
        <dbReference type="ARBA" id="ARBA00011738"/>
    </source>
</evidence>
<comment type="caution">
    <text evidence="14">The sequence shown here is derived from an EMBL/GenBank/DDBJ whole genome shotgun (WGS) entry which is preliminary data.</text>
</comment>
<evidence type="ECO:0000256" key="1">
    <source>
        <dbReference type="ARBA" id="ARBA00001933"/>
    </source>
</evidence>
<evidence type="ECO:0000313" key="14">
    <source>
        <dbReference type="EMBL" id="TCK60460.1"/>
    </source>
</evidence>
<dbReference type="PROSITE" id="PS00599">
    <property type="entry name" value="AA_TRANSFER_CLASS_2"/>
    <property type="match status" value="1"/>
</dbReference>
<dbReference type="InterPro" id="IPR015422">
    <property type="entry name" value="PyrdxlP-dep_Trfase_small"/>
</dbReference>
<evidence type="ECO:0000256" key="8">
    <source>
        <dbReference type="ARBA" id="ARBA00022898"/>
    </source>
</evidence>
<dbReference type="GO" id="GO:0030170">
    <property type="term" value="F:pyridoxal phosphate binding"/>
    <property type="evidence" value="ECO:0007669"/>
    <property type="project" value="InterPro"/>
</dbReference>
<evidence type="ECO:0000313" key="15">
    <source>
        <dbReference type="Proteomes" id="UP000294614"/>
    </source>
</evidence>
<reference evidence="14 15" key="1">
    <citation type="submission" date="2019-03" db="EMBL/GenBank/DDBJ databases">
        <title>Genomic Encyclopedia of Type Strains, Phase IV (KMG-IV): sequencing the most valuable type-strain genomes for metagenomic binning, comparative biology and taxonomic classification.</title>
        <authorList>
            <person name="Goeker M."/>
        </authorList>
    </citation>
    <scope>NUCLEOTIDE SEQUENCE [LARGE SCALE GENOMIC DNA]</scope>
    <source>
        <strain evidence="14 15">DSM 24984</strain>
    </source>
</reference>
<evidence type="ECO:0000256" key="3">
    <source>
        <dbReference type="ARBA" id="ARBA00010008"/>
    </source>
</evidence>
<dbReference type="InterPro" id="IPR050087">
    <property type="entry name" value="AON_synthase_class-II"/>
</dbReference>
<keyword evidence="15" id="KW-1185">Reference proteome</keyword>
<keyword evidence="6" id="KW-0808">Transferase</keyword>
<evidence type="ECO:0000256" key="9">
    <source>
        <dbReference type="ARBA" id="ARBA00032610"/>
    </source>
</evidence>
<gene>
    <name evidence="14" type="ORF">C8D98_1334</name>
</gene>
<dbReference type="PANTHER" id="PTHR13693">
    <property type="entry name" value="CLASS II AMINOTRANSFERASE/8-AMINO-7-OXONONANOATE SYNTHASE"/>
    <property type="match status" value="1"/>
</dbReference>
<sequence>MRDKIKKKLNELRENSLFRVMPEISEGAGKYISVEINKGFGKTEVRKYINMASNNYLGLSEIQEIKRASADAVLELGTTSGASRIVTGNYNLYDELERVTAEFKQTEASLVFNSGYAANVAVFSALADRNTAVFSDKLNHASIIDGILLSGAKHIRYRHNDIDDLAALLEKHKDEKDKIIATDTIFSMDGDVCRLRAIVELAEAYGAMTIVDEAHASGIFGRGRGYAHEAGLEKRVDIHMGTFSKAFGSFGAYVAADRDIIDYLRNKGRSFIYSTSLPPAVVAANLAALKYVKNHHDIGYRLLDAADDIRRQLQVMGFDTGDSVTQIIPVILGTNERVLMAKEFLMEKGIYVGAIRPPTVPVNTARLRMTVRLDVLDETERILDAFRTLKAAGI</sequence>
<protein>
    <recommendedName>
        <fullName evidence="5">8-amino-7-oxononanoate synthase</fullName>
        <ecNumber evidence="5">2.3.1.47</ecNumber>
    </recommendedName>
    <alternativeName>
        <fullName evidence="9">7-keto-8-amino-pelargonic acid synthase</fullName>
    </alternativeName>
    <alternativeName>
        <fullName evidence="10">8-amino-7-ketopelargonate synthase</fullName>
    </alternativeName>
</protein>
<proteinExistence type="inferred from homology"/>
<dbReference type="InterPro" id="IPR015421">
    <property type="entry name" value="PyrdxlP-dep_Trfase_major"/>
</dbReference>
<dbReference type="EC" id="2.3.1.47" evidence="5"/>
<dbReference type="Pfam" id="PF00155">
    <property type="entry name" value="Aminotran_1_2"/>
    <property type="match status" value="1"/>
</dbReference>
<dbReference type="OrthoDB" id="9807157at2"/>
<evidence type="ECO:0000256" key="7">
    <source>
        <dbReference type="ARBA" id="ARBA00022756"/>
    </source>
</evidence>
<dbReference type="InterPro" id="IPR004839">
    <property type="entry name" value="Aminotransferase_I/II_large"/>
</dbReference>